<comment type="subcellular location">
    <subcellularLocation>
        <location evidence="1">Membrane</location>
        <topology evidence="1">Single-pass type I membrane protein</topology>
    </subcellularLocation>
</comment>
<keyword evidence="4 9" id="KW-1133">Transmembrane helix</keyword>
<dbReference type="GO" id="GO:0030728">
    <property type="term" value="P:ovulation"/>
    <property type="evidence" value="ECO:0007669"/>
    <property type="project" value="Ensembl"/>
</dbReference>
<feature type="domain" description="Fibronectin type-III" evidence="11">
    <location>
        <begin position="198"/>
        <end position="289"/>
    </location>
</feature>
<feature type="signal peptide" evidence="10">
    <location>
        <begin position="1"/>
        <end position="27"/>
    </location>
</feature>
<dbReference type="Proteomes" id="UP000314983">
    <property type="component" value="Chromosome 3"/>
</dbReference>
<dbReference type="PANTHER" id="PTHR23037">
    <property type="entry name" value="CYTOKINE RECEPTOR"/>
    <property type="match status" value="1"/>
</dbReference>
<keyword evidence="6" id="KW-0675">Receptor</keyword>
<dbReference type="GO" id="GO:0043010">
    <property type="term" value="P:camera-type eye development"/>
    <property type="evidence" value="ECO:0007669"/>
    <property type="project" value="Ensembl"/>
</dbReference>
<evidence type="ECO:0000256" key="1">
    <source>
        <dbReference type="ARBA" id="ARBA00004479"/>
    </source>
</evidence>
<evidence type="ECO:0000256" key="2">
    <source>
        <dbReference type="ARBA" id="ARBA00022692"/>
    </source>
</evidence>
<feature type="compositionally biased region" description="Acidic residues" evidence="8">
    <location>
        <begin position="987"/>
        <end position="998"/>
    </location>
</feature>
<dbReference type="GO" id="GO:0003323">
    <property type="term" value="P:type B pancreatic cell development"/>
    <property type="evidence" value="ECO:0007669"/>
    <property type="project" value="Ensembl"/>
</dbReference>
<evidence type="ECO:0000256" key="10">
    <source>
        <dbReference type="SAM" id="SignalP"/>
    </source>
</evidence>
<dbReference type="GO" id="GO:0060828">
    <property type="term" value="P:regulation of canonical Wnt signaling pathway"/>
    <property type="evidence" value="ECO:0007669"/>
    <property type="project" value="Ensembl"/>
</dbReference>
<dbReference type="InterPro" id="IPR036116">
    <property type="entry name" value="FN3_sf"/>
</dbReference>
<dbReference type="GO" id="GO:0048839">
    <property type="term" value="P:inner ear development"/>
    <property type="evidence" value="ECO:0007669"/>
    <property type="project" value="Ensembl"/>
</dbReference>
<dbReference type="Gene3D" id="2.60.40.10">
    <property type="entry name" value="Immunoglobulins"/>
    <property type="match status" value="4"/>
</dbReference>
<dbReference type="InterPro" id="IPR003961">
    <property type="entry name" value="FN3_dom"/>
</dbReference>
<dbReference type="PANTHER" id="PTHR23037:SF44">
    <property type="entry name" value="LEPTIN RECEPTOR"/>
    <property type="match status" value="1"/>
</dbReference>
<reference evidence="13" key="2">
    <citation type="journal article" date="2017" name="Sci. Adv.">
        <title>A tail of two voltages: Proteomic comparison of the three electric organs of the electric eel.</title>
        <authorList>
            <person name="Traeger L.L."/>
            <person name="Sabat G."/>
            <person name="Barrett-Wilt G.A."/>
            <person name="Wells G.B."/>
            <person name="Sussman M.R."/>
        </authorList>
    </citation>
    <scope>NUCLEOTIDE SEQUENCE [LARGE SCALE GENOMIC DNA]</scope>
</reference>
<evidence type="ECO:0000256" key="5">
    <source>
        <dbReference type="ARBA" id="ARBA00023136"/>
    </source>
</evidence>
<keyword evidence="7" id="KW-0325">Glycoprotein</keyword>
<evidence type="ECO:0000256" key="6">
    <source>
        <dbReference type="ARBA" id="ARBA00023170"/>
    </source>
</evidence>
<dbReference type="OMA" id="FPPHCLF"/>
<protein>
    <recommendedName>
        <fullName evidence="11">Fibronectin type-III domain-containing protein</fullName>
    </recommendedName>
</protein>
<dbReference type="STRING" id="8005.ENSEEEP00000041944"/>
<name>A0A4W4H029_ELEEL</name>
<dbReference type="GO" id="GO:0004896">
    <property type="term" value="F:cytokine receptor activity"/>
    <property type="evidence" value="ECO:0007669"/>
    <property type="project" value="TreeGrafter"/>
</dbReference>
<dbReference type="GeneTree" id="ENSGT00730000111209"/>
<feature type="compositionally biased region" description="Polar residues" evidence="8">
    <location>
        <begin position="970"/>
        <end position="983"/>
    </location>
</feature>
<reference evidence="13" key="1">
    <citation type="journal article" date="2014" name="Science">
        <title>Nonhuman genetics. Genomic basis for the convergent evolution of electric organs.</title>
        <authorList>
            <person name="Gallant J.R."/>
            <person name="Traeger L.L."/>
            <person name="Volkening J.D."/>
            <person name="Moffett H."/>
            <person name="Chen P.H."/>
            <person name="Novina C.D."/>
            <person name="Phillips G.N.Jr."/>
            <person name="Anand R."/>
            <person name="Wells G.B."/>
            <person name="Pinch M."/>
            <person name="Guth R."/>
            <person name="Unguez G.A."/>
            <person name="Albert J.S."/>
            <person name="Zakon H.H."/>
            <person name="Samanta M.P."/>
            <person name="Sussman M.R."/>
        </authorList>
    </citation>
    <scope>NUCLEOTIDE SEQUENCE [LARGE SCALE GENOMIC DNA]</scope>
</reference>
<dbReference type="GO" id="GO:0001556">
    <property type="term" value="P:oocyte maturation"/>
    <property type="evidence" value="ECO:0007669"/>
    <property type="project" value="Ensembl"/>
</dbReference>
<dbReference type="InterPro" id="IPR041182">
    <property type="entry name" value="LEP-R_IGD"/>
</dbReference>
<dbReference type="GO" id="GO:0009749">
    <property type="term" value="P:response to glucose"/>
    <property type="evidence" value="ECO:0007669"/>
    <property type="project" value="Ensembl"/>
</dbReference>
<dbReference type="InterPro" id="IPR010457">
    <property type="entry name" value="IgC2-like_lig-bd"/>
</dbReference>
<dbReference type="Pfam" id="PF18589">
    <property type="entry name" value="ObR_Ig"/>
    <property type="match status" value="1"/>
</dbReference>
<accession>A0A4W4H029</accession>
<dbReference type="GO" id="GO:0009897">
    <property type="term" value="C:external side of plasma membrane"/>
    <property type="evidence" value="ECO:0007669"/>
    <property type="project" value="TreeGrafter"/>
</dbReference>
<evidence type="ECO:0000256" key="3">
    <source>
        <dbReference type="ARBA" id="ARBA00022729"/>
    </source>
</evidence>
<dbReference type="GO" id="GO:0007399">
    <property type="term" value="P:nervous system development"/>
    <property type="evidence" value="ECO:0007669"/>
    <property type="project" value="Ensembl"/>
</dbReference>
<dbReference type="AlphaFoldDB" id="A0A4W4H029"/>
<keyword evidence="3 10" id="KW-0732">Signal</keyword>
<reference evidence="12" key="3">
    <citation type="submission" date="2020-05" db="EMBL/GenBank/DDBJ databases">
        <title>Electrophorus electricus (electric eel) genome, fEleEle1, primary haplotype.</title>
        <authorList>
            <person name="Myers G."/>
            <person name="Meyer A."/>
            <person name="Fedrigo O."/>
            <person name="Formenti G."/>
            <person name="Rhie A."/>
            <person name="Tracey A."/>
            <person name="Sims Y."/>
            <person name="Jarvis E.D."/>
        </authorList>
    </citation>
    <scope>NUCLEOTIDE SEQUENCE [LARGE SCALE GENOMIC DNA]</scope>
</reference>
<evidence type="ECO:0000256" key="7">
    <source>
        <dbReference type="ARBA" id="ARBA00023180"/>
    </source>
</evidence>
<evidence type="ECO:0000313" key="12">
    <source>
        <dbReference type="Ensembl" id="ENSEEEP00000041944.2"/>
    </source>
</evidence>
<organism evidence="12 13">
    <name type="scientific">Electrophorus electricus</name>
    <name type="common">Electric eel</name>
    <name type="synonym">Gymnotus electricus</name>
    <dbReference type="NCBI Taxonomy" id="8005"/>
    <lineage>
        <taxon>Eukaryota</taxon>
        <taxon>Metazoa</taxon>
        <taxon>Chordata</taxon>
        <taxon>Craniata</taxon>
        <taxon>Vertebrata</taxon>
        <taxon>Euteleostomi</taxon>
        <taxon>Actinopterygii</taxon>
        <taxon>Neopterygii</taxon>
        <taxon>Teleostei</taxon>
        <taxon>Ostariophysi</taxon>
        <taxon>Gymnotiformes</taxon>
        <taxon>Gymnotoidei</taxon>
        <taxon>Gymnotidae</taxon>
        <taxon>Electrophorus</taxon>
    </lineage>
</organism>
<evidence type="ECO:0000313" key="13">
    <source>
        <dbReference type="Proteomes" id="UP000314983"/>
    </source>
</evidence>
<dbReference type="SMART" id="SM00060">
    <property type="entry name" value="FN3"/>
    <property type="match status" value="2"/>
</dbReference>
<feature type="region of interest" description="Disordered" evidence="8">
    <location>
        <begin position="960"/>
        <end position="999"/>
    </location>
</feature>
<reference evidence="12" key="4">
    <citation type="submission" date="2025-08" db="UniProtKB">
        <authorList>
            <consortium name="Ensembl"/>
        </authorList>
    </citation>
    <scope>IDENTIFICATION</scope>
</reference>
<proteinExistence type="predicted"/>
<keyword evidence="5 9" id="KW-0472">Membrane</keyword>
<dbReference type="SUPFAM" id="SSF49265">
    <property type="entry name" value="Fibronectin type III"/>
    <property type="match status" value="2"/>
</dbReference>
<evidence type="ECO:0000256" key="9">
    <source>
        <dbReference type="SAM" id="Phobius"/>
    </source>
</evidence>
<sequence length="1057" mass="118658">MLSILSRFLCVILALVVNLIIALHGEAALSPVGGWPGEYQGFEWRAQLCCELRSALNQSFSHSRGLHLYQCHIQNFTNGVEASSESQGWSDCLDILCWLEDKQANMICYIKHHRADATSTNHLTVSLQAVAMELDSQTSEMGRSPRSQCSGDGAITCSVTLHASDVSFSLVVSGSLNDHSLLAPDMHINVHQLYKPHPPVNLHYNVSTEGEVIFEWSDSPTSRYPLNYEIRYFIQHFSQTLEVLKVQHPWVALSSLSFGGRYVVQVRSQRLREPLAWSDWSQPFYLALDVSYIPTEVLTRPGDEATVYGVLHNHGWAASEVVWMLNGQVIPESQYKVVNTRVSAVTVRSKDPGFDTLMCCLSWGEKYKCSIAYAKVYTEGLFDANITCQSDQRLRDDSMTCKWNKSAWAVVRFLYRSYKKMCEEIPHEERSMAQMGEESLSGVEECPDGAGDFRECTLRGLSLFSCYRVWLVVEGGHGKVRSLPVFVSPVENVKPSPPSDLTAVTWPNKTLSTMWKRPYLPVYHLQYELRYVASQEVADLQWKIFGPVSEPWAAVLVQDPCVQYKVEVRCRRFEGSGYWSDWSESHISSVYSSKAPMMGPDFWRVIQEDNAGNFTNVTLLFKPIPAADPERCVLGLVVLHQASGGAVWSDDIDLGSFYTFHWKEDVHTITVMSHNSLGSSGKNSNLTLVRQPKRRCVRWFRAVANATCVSLSWALVSEQPSPFSFVIEWVELKEVAGLDGSLAGSIEWLRVPPTTRELQVCRMTTELFKTAKLTIKSNDPAAYMLLLIIAFLSVVLLVTLIVSQNQMKKMIWKDVPNPNNCSWAKRMDFRMLDGTENVFGHPESLTACPLLLISESICEVEIVEKPPLLALDKEHEQENLLFMESRRDNLTTMDGSLEPLSLDVSTAAATPETSGQSSVTYSAVLLFDQPVLLMKQQKSLSSSSDEGNFSANNSDISGSFPGGLWELENPSGSDGTNPRNSYNSVEEFSEISEQEDEALESKQVAKELYYLGVNDEEEENEDCEEEGEAGRSIPLYLPQFQTAAIKHLRETVENNTL</sequence>
<feature type="transmembrane region" description="Helical" evidence="9">
    <location>
        <begin position="781"/>
        <end position="803"/>
    </location>
</feature>
<keyword evidence="13" id="KW-1185">Reference proteome</keyword>
<dbReference type="Pfam" id="PF06328">
    <property type="entry name" value="Lep_receptor_Ig"/>
    <property type="match status" value="1"/>
</dbReference>
<reference evidence="12" key="5">
    <citation type="submission" date="2025-09" db="UniProtKB">
        <authorList>
            <consortium name="Ensembl"/>
        </authorList>
    </citation>
    <scope>IDENTIFICATION</scope>
</reference>
<dbReference type="Ensembl" id="ENSEEET00000042429.2">
    <property type="protein sequence ID" value="ENSEEEP00000041944.2"/>
    <property type="gene ID" value="ENSEEEG00000019797.2"/>
</dbReference>
<dbReference type="PROSITE" id="PS50853">
    <property type="entry name" value="FN3"/>
    <property type="match status" value="2"/>
</dbReference>
<evidence type="ECO:0000259" key="11">
    <source>
        <dbReference type="PROSITE" id="PS50853"/>
    </source>
</evidence>
<feature type="chain" id="PRO_5044257408" description="Fibronectin type-III domain-containing protein" evidence="10">
    <location>
        <begin position="28"/>
        <end position="1057"/>
    </location>
</feature>
<feature type="domain" description="Fibronectin type-III" evidence="11">
    <location>
        <begin position="497"/>
        <end position="590"/>
    </location>
</feature>
<dbReference type="InterPro" id="IPR013783">
    <property type="entry name" value="Ig-like_fold"/>
</dbReference>
<gene>
    <name evidence="12" type="primary">LEPR</name>
</gene>
<evidence type="ECO:0000256" key="8">
    <source>
        <dbReference type="SAM" id="MobiDB-lite"/>
    </source>
</evidence>
<evidence type="ECO:0000256" key="4">
    <source>
        <dbReference type="ARBA" id="ARBA00022989"/>
    </source>
</evidence>
<dbReference type="GO" id="GO:0033210">
    <property type="term" value="P:leptin-mediated signaling pathway"/>
    <property type="evidence" value="ECO:0007669"/>
    <property type="project" value="Ensembl"/>
</dbReference>
<keyword evidence="2 9" id="KW-0812">Transmembrane</keyword>
<dbReference type="CDD" id="cd00063">
    <property type="entry name" value="FN3"/>
    <property type="match status" value="2"/>
</dbReference>